<evidence type="ECO:0000313" key="3">
    <source>
        <dbReference type="Proteomes" id="UP001231189"/>
    </source>
</evidence>
<name>A0AAD8RGJ5_LOLMU</name>
<protein>
    <submittedName>
        <fullName evidence="2">Uncharacterized protein</fullName>
    </submittedName>
</protein>
<feature type="region of interest" description="Disordered" evidence="1">
    <location>
        <begin position="52"/>
        <end position="76"/>
    </location>
</feature>
<proteinExistence type="predicted"/>
<comment type="caution">
    <text evidence="2">The sequence shown here is derived from an EMBL/GenBank/DDBJ whole genome shotgun (WGS) entry which is preliminary data.</text>
</comment>
<gene>
    <name evidence="2" type="ORF">QYE76_026607</name>
</gene>
<dbReference type="Proteomes" id="UP001231189">
    <property type="component" value="Unassembled WGS sequence"/>
</dbReference>
<dbReference type="AlphaFoldDB" id="A0AAD8RGJ5"/>
<reference evidence="2" key="1">
    <citation type="submission" date="2023-07" db="EMBL/GenBank/DDBJ databases">
        <title>A chromosome-level genome assembly of Lolium multiflorum.</title>
        <authorList>
            <person name="Chen Y."/>
            <person name="Copetti D."/>
            <person name="Kolliker R."/>
            <person name="Studer B."/>
        </authorList>
    </citation>
    <scope>NUCLEOTIDE SEQUENCE</scope>
    <source>
        <strain evidence="2">02402/16</strain>
        <tissue evidence="2">Leaf</tissue>
    </source>
</reference>
<evidence type="ECO:0000256" key="1">
    <source>
        <dbReference type="SAM" id="MobiDB-lite"/>
    </source>
</evidence>
<dbReference type="EMBL" id="JAUUTY010000006">
    <property type="protein sequence ID" value="KAK1621090.1"/>
    <property type="molecule type" value="Genomic_DNA"/>
</dbReference>
<evidence type="ECO:0000313" key="2">
    <source>
        <dbReference type="EMBL" id="KAK1621090.1"/>
    </source>
</evidence>
<accession>A0AAD8RGJ5</accession>
<sequence>MELEIEHSTAAGLSGLLRPRVGEPVRAPTLTKPSSSSSMLSEAVREMLAASRRNAAGKRPRGPCHPPAGPGNGNGDQMSCAAAKEAMLLTARTRQAPAKGVARRMLRRRGASPPAPDHGGTKVVLTCCCERLPPGLCCALHQRGGAPGRPWTRDGGGNNAVAREKSFLQAPVGVVVVRTVRLLLDPCFRSRPACGIPPSFPYSLAVAAYRIIRLHAPG</sequence>
<organism evidence="2 3">
    <name type="scientific">Lolium multiflorum</name>
    <name type="common">Italian ryegrass</name>
    <name type="synonym">Lolium perenne subsp. multiflorum</name>
    <dbReference type="NCBI Taxonomy" id="4521"/>
    <lineage>
        <taxon>Eukaryota</taxon>
        <taxon>Viridiplantae</taxon>
        <taxon>Streptophyta</taxon>
        <taxon>Embryophyta</taxon>
        <taxon>Tracheophyta</taxon>
        <taxon>Spermatophyta</taxon>
        <taxon>Magnoliopsida</taxon>
        <taxon>Liliopsida</taxon>
        <taxon>Poales</taxon>
        <taxon>Poaceae</taxon>
        <taxon>BOP clade</taxon>
        <taxon>Pooideae</taxon>
        <taxon>Poodae</taxon>
        <taxon>Poeae</taxon>
        <taxon>Poeae Chloroplast Group 2 (Poeae type)</taxon>
        <taxon>Loliodinae</taxon>
        <taxon>Loliinae</taxon>
        <taxon>Lolium</taxon>
    </lineage>
</organism>
<keyword evidence="3" id="KW-1185">Reference proteome</keyword>